<feature type="compositionally biased region" description="Polar residues" evidence="1">
    <location>
        <begin position="790"/>
        <end position="806"/>
    </location>
</feature>
<feature type="domain" description="TMEM131L fifth Ig-like" evidence="3">
    <location>
        <begin position="49"/>
        <end position="114"/>
    </location>
</feature>
<keyword evidence="5" id="KW-1185">Reference proteome</keyword>
<feature type="compositionally biased region" description="Low complexity" evidence="1">
    <location>
        <begin position="229"/>
        <end position="254"/>
    </location>
</feature>
<feature type="compositionally biased region" description="Polar residues" evidence="1">
    <location>
        <begin position="477"/>
        <end position="487"/>
    </location>
</feature>
<dbReference type="OrthoDB" id="6161937at2759"/>
<dbReference type="Pfam" id="PF24501">
    <property type="entry name" value="Ig_TMEM131L_5"/>
    <property type="match status" value="1"/>
</dbReference>
<feature type="compositionally biased region" description="Basic residues" evidence="1">
    <location>
        <begin position="380"/>
        <end position="398"/>
    </location>
</feature>
<feature type="region of interest" description="Disordered" evidence="1">
    <location>
        <begin position="892"/>
        <end position="921"/>
    </location>
</feature>
<comment type="caution">
    <text evidence="4">The sequence shown here is derived from an EMBL/GenBank/DDBJ whole genome shotgun (WGS) entry which is preliminary data.</text>
</comment>
<feature type="region of interest" description="Disordered" evidence="1">
    <location>
        <begin position="229"/>
        <end position="273"/>
    </location>
</feature>
<feature type="compositionally biased region" description="Basic and acidic residues" evidence="1">
    <location>
        <begin position="702"/>
        <end position="715"/>
    </location>
</feature>
<feature type="compositionally biased region" description="Low complexity" evidence="1">
    <location>
        <begin position="407"/>
        <end position="420"/>
    </location>
</feature>
<organism evidence="4 5">
    <name type="scientific">Acanthosepion pharaonis</name>
    <name type="common">Pharaoh cuttlefish</name>
    <name type="synonym">Sepia pharaonis</name>
    <dbReference type="NCBI Taxonomy" id="158019"/>
    <lineage>
        <taxon>Eukaryota</taxon>
        <taxon>Metazoa</taxon>
        <taxon>Spiralia</taxon>
        <taxon>Lophotrochozoa</taxon>
        <taxon>Mollusca</taxon>
        <taxon>Cephalopoda</taxon>
        <taxon>Coleoidea</taxon>
        <taxon>Decapodiformes</taxon>
        <taxon>Sepiida</taxon>
        <taxon>Sepiina</taxon>
        <taxon>Sepiidae</taxon>
        <taxon>Acanthosepion</taxon>
    </lineage>
</organism>
<reference evidence="4" key="1">
    <citation type="submission" date="2021-01" db="EMBL/GenBank/DDBJ databases">
        <authorList>
            <person name="Li R."/>
            <person name="Bekaert M."/>
        </authorList>
    </citation>
    <scope>NUCLEOTIDE SEQUENCE</scope>
    <source>
        <strain evidence="4">Farmed</strain>
    </source>
</reference>
<feature type="compositionally biased region" description="Polar residues" evidence="1">
    <location>
        <begin position="728"/>
        <end position="748"/>
    </location>
</feature>
<dbReference type="PANTHER" id="PTHR22050">
    <property type="entry name" value="RW1 PROTEIN HOMOLOG"/>
    <property type="match status" value="1"/>
</dbReference>
<feature type="transmembrane region" description="Helical" evidence="2">
    <location>
        <begin position="146"/>
        <end position="167"/>
    </location>
</feature>
<feature type="compositionally biased region" description="Basic residues" evidence="1">
    <location>
        <begin position="429"/>
        <end position="439"/>
    </location>
</feature>
<feature type="compositionally biased region" description="Polar residues" evidence="1">
    <location>
        <begin position="583"/>
        <end position="595"/>
    </location>
</feature>
<feature type="region of interest" description="Disordered" evidence="1">
    <location>
        <begin position="371"/>
        <end position="609"/>
    </location>
</feature>
<evidence type="ECO:0000313" key="5">
    <source>
        <dbReference type="Proteomes" id="UP000597762"/>
    </source>
</evidence>
<feature type="compositionally biased region" description="Basic and acidic residues" evidence="1">
    <location>
        <begin position="451"/>
        <end position="462"/>
    </location>
</feature>
<protein>
    <recommendedName>
        <fullName evidence="3">TMEM131L fifth Ig-like domain-containing protein</fullName>
    </recommendedName>
</protein>
<keyword evidence="2" id="KW-1133">Transmembrane helix</keyword>
<feature type="region of interest" description="Disordered" evidence="1">
    <location>
        <begin position="666"/>
        <end position="830"/>
    </location>
</feature>
<dbReference type="InterPro" id="IPR055437">
    <property type="entry name" value="TMEM131L_Ig_5"/>
</dbReference>
<evidence type="ECO:0000256" key="1">
    <source>
        <dbReference type="SAM" id="MobiDB-lite"/>
    </source>
</evidence>
<keyword evidence="2" id="KW-0812">Transmembrane</keyword>
<proteinExistence type="predicted"/>
<evidence type="ECO:0000256" key="2">
    <source>
        <dbReference type="SAM" id="Phobius"/>
    </source>
</evidence>
<feature type="compositionally biased region" description="Low complexity" evidence="1">
    <location>
        <begin position="819"/>
        <end position="830"/>
    </location>
</feature>
<feature type="region of interest" description="Disordered" evidence="1">
    <location>
        <begin position="1004"/>
        <end position="1028"/>
    </location>
</feature>
<accession>A0A812CZZ7</accession>
<name>A0A812CZZ7_ACAPH</name>
<evidence type="ECO:0000313" key="4">
    <source>
        <dbReference type="EMBL" id="CAE1282440.1"/>
    </source>
</evidence>
<evidence type="ECO:0000259" key="3">
    <source>
        <dbReference type="Pfam" id="PF24501"/>
    </source>
</evidence>
<dbReference type="Proteomes" id="UP000597762">
    <property type="component" value="Unassembled WGS sequence"/>
</dbReference>
<feature type="compositionally biased region" description="Low complexity" evidence="1">
    <location>
        <begin position="770"/>
        <end position="789"/>
    </location>
</feature>
<feature type="compositionally biased region" description="Basic residues" evidence="1">
    <location>
        <begin position="680"/>
        <end position="691"/>
    </location>
</feature>
<feature type="compositionally biased region" description="Basic and acidic residues" evidence="1">
    <location>
        <begin position="504"/>
        <end position="522"/>
    </location>
</feature>
<feature type="region of interest" description="Disordered" evidence="1">
    <location>
        <begin position="309"/>
        <end position="345"/>
    </location>
</feature>
<dbReference type="GO" id="GO:0016020">
    <property type="term" value="C:membrane"/>
    <property type="evidence" value="ECO:0007669"/>
    <property type="project" value="TreeGrafter"/>
</dbReference>
<gene>
    <name evidence="4" type="ORF">SPHA_43460</name>
</gene>
<dbReference type="PANTHER" id="PTHR22050:SF0">
    <property type="entry name" value="TRANSMEMBRANE PROTEIN 131 HOMOLOG"/>
    <property type="match status" value="1"/>
</dbReference>
<keyword evidence="2" id="KW-0472">Membrane</keyword>
<dbReference type="AlphaFoldDB" id="A0A812CZZ7"/>
<feature type="compositionally biased region" description="Polar residues" evidence="1">
    <location>
        <begin position="1005"/>
        <end position="1028"/>
    </location>
</feature>
<dbReference type="EMBL" id="CAHIKZ030002184">
    <property type="protein sequence ID" value="CAE1282440.1"/>
    <property type="molecule type" value="Genomic_DNA"/>
</dbReference>
<sequence>MRFSNRKAGSQAPLPFEMTEKHLKNCDKKRQGKNSLPHFTVKRMFTMRNTGELPFYVHGFSINSSPCEGYGFKVLDCIGFELPPNGSQKIDIAFTPDFTMSRIRRVLTIFTSLGPPMNYTLQATVPPYMLAKCAAALPRPSWEMGLYYAFLCIIIVLTVCVFIAAYFEAKRICVADSLKRKQKVLNVAQLFEKGKAFDLKNITGLSSIPSKTSLSSSSSSSSSSLYSSSSSSSSSSSPLPASSLPSPSSDSRCSTRSVAERSDHHADHSHHRTNKRWTFKTVIYLFKKLSSVFYISSSAAAAAATTATHSTANATPTSSNTATAAMANSNPSSSTTATTTNKKSNNLIKANMPEKDSRDLHVQNNLKASNYEEKNSSSSGHHHHHHHHHHSQNHHSHHHQDDATERSSSSSSSSNNNSSSLTCANTTVHRSKKTRASKRYHNDLNSNSTDTNDRRILSEKNTDSGQQKKMNYDKNFASFSTTSSGSQDDYKNSHNNCSNSSRRVSSEDQRNNDDQHNTHSKTDVTNVNTSTAKGKNKKKKNKTDNKEQPTKSRFSSAADEKDETSSTTTESSTGDPEEKACSRESSLMSTPQTEPARSKNKKSKTVEKYSPILEDISCVDDDFELTTKSKAHKKVKVNPKEAYGGNILKPSTLELPYNLENKKSLEKKEQYPLDPQMSCKMKKLIKQSKGKAKTDGAASRPAENDNMGKYKDLWDTPHVSPSGDLSDLASQTENFALQHSRPYSSSPIQAPLNFLSSTELSPPPPPPSAPLSASSSVGSRSSSYSSVVSNNNLDTSSNANLLNATHSMAARKTPTKPCTNTPMTTAAPTAPENWTDFNLFADHGLSAPFSTRTCQQPSFSLPVATTNNPFDQPYFRISLQNCRLPSSPVIDPPSPLAMDNQPPSPHPFSAPAGPMSTSTSTDMNLFSLMDNAPRRQYKQEEKVTSAGDSWLNYPPVPSPPISENRWVFNSSLVSPLWRTSSIPTSIYNSDTMYDRLEVAHIWEPNHTSPPSTAPGSHSWNFPGQPNDN</sequence>
<feature type="compositionally biased region" description="Low complexity" evidence="1">
    <location>
        <begin position="493"/>
        <end position="503"/>
    </location>
</feature>
<dbReference type="InterPro" id="IPR039877">
    <property type="entry name" value="TMEM131-like"/>
</dbReference>